<name>A0AA36C2J7_9BILA</name>
<evidence type="ECO:0000313" key="3">
    <source>
        <dbReference type="Proteomes" id="UP001177023"/>
    </source>
</evidence>
<feature type="region of interest" description="Disordered" evidence="1">
    <location>
        <begin position="350"/>
        <end position="378"/>
    </location>
</feature>
<feature type="region of interest" description="Disordered" evidence="1">
    <location>
        <begin position="254"/>
        <end position="334"/>
    </location>
</feature>
<comment type="caution">
    <text evidence="2">The sequence shown here is derived from an EMBL/GenBank/DDBJ whole genome shotgun (WGS) entry which is preliminary data.</text>
</comment>
<protein>
    <submittedName>
        <fullName evidence="2">Uncharacterized protein</fullName>
    </submittedName>
</protein>
<dbReference type="EMBL" id="CATQJA010000001">
    <property type="protein sequence ID" value="CAJ0557283.1"/>
    <property type="molecule type" value="Genomic_DNA"/>
</dbReference>
<feature type="compositionally biased region" description="Pro residues" evidence="1">
    <location>
        <begin position="319"/>
        <end position="329"/>
    </location>
</feature>
<gene>
    <name evidence="2" type="ORF">MSPICULIGERA_LOCUS41</name>
</gene>
<keyword evidence="3" id="KW-1185">Reference proteome</keyword>
<organism evidence="2 3">
    <name type="scientific">Mesorhabditis spiculigera</name>
    <dbReference type="NCBI Taxonomy" id="96644"/>
    <lineage>
        <taxon>Eukaryota</taxon>
        <taxon>Metazoa</taxon>
        <taxon>Ecdysozoa</taxon>
        <taxon>Nematoda</taxon>
        <taxon>Chromadorea</taxon>
        <taxon>Rhabditida</taxon>
        <taxon>Rhabditina</taxon>
        <taxon>Rhabditomorpha</taxon>
        <taxon>Rhabditoidea</taxon>
        <taxon>Rhabditidae</taxon>
        <taxon>Mesorhabditinae</taxon>
        <taxon>Mesorhabditis</taxon>
    </lineage>
</organism>
<sequence>MADIWDAPTAVLYRDAELTPQYNVPGDATVGSCTYFGPEMPINETQIPPTRDPRAPLVADDIRSIRAAVGLLTERPEIMEDAFDEVIGMENINIIVFGGEALTVKVIPRKGAPESEAVTAALVARSLRLLRDIDPVFDVDLYQTVGDAPDGAGLRASLGVEYPSDPCTSDGKIDQAALIERRRSPDATGGMYPLSLGRHMTLYSPAGDAKVVGLADIWDSRVTVLYRRTESSPQFNVPGDAITAVSPRWAHSGLPAGRDGADRPACPQLPRRGPDPATHQLIDAPGGVPPRGIPAIDGTVPPAEHDQPSVPSVNEPARPDPAIPEPSQPTFPAIPIVASGNHSLARWDWRSGVEPETRGTPPWAPRQVAPRNQCADSA</sequence>
<reference evidence="2" key="1">
    <citation type="submission" date="2023-06" db="EMBL/GenBank/DDBJ databases">
        <authorList>
            <person name="Delattre M."/>
        </authorList>
    </citation>
    <scope>NUCLEOTIDE SEQUENCE</scope>
    <source>
        <strain evidence="2">AF72</strain>
    </source>
</reference>
<evidence type="ECO:0000256" key="1">
    <source>
        <dbReference type="SAM" id="MobiDB-lite"/>
    </source>
</evidence>
<dbReference type="Proteomes" id="UP001177023">
    <property type="component" value="Unassembled WGS sequence"/>
</dbReference>
<dbReference type="AlphaFoldDB" id="A0AA36C2J7"/>
<feature type="non-terminal residue" evidence="2">
    <location>
        <position position="1"/>
    </location>
</feature>
<evidence type="ECO:0000313" key="2">
    <source>
        <dbReference type="EMBL" id="CAJ0557283.1"/>
    </source>
</evidence>
<accession>A0AA36C2J7</accession>
<proteinExistence type="predicted"/>